<protein>
    <recommendedName>
        <fullName evidence="2">CFA20 domain-containing protein</fullName>
    </recommendedName>
</protein>
<dbReference type="GeneID" id="19950149"/>
<evidence type="ECO:0000256" key="1">
    <source>
        <dbReference type="SAM" id="MobiDB-lite"/>
    </source>
</evidence>
<accession>T0QDS9</accession>
<dbReference type="InParanoid" id="T0QDS9"/>
<dbReference type="InterPro" id="IPR040441">
    <property type="entry name" value="CFA20/CFAP20DC"/>
</dbReference>
<reference evidence="3 4" key="1">
    <citation type="submission" date="2012-04" db="EMBL/GenBank/DDBJ databases">
        <title>The Genome Sequence of Saprolegnia declina VS20.</title>
        <authorList>
            <consortium name="The Broad Institute Genome Sequencing Platform"/>
            <person name="Russ C."/>
            <person name="Nusbaum C."/>
            <person name="Tyler B."/>
            <person name="van West P."/>
            <person name="Dieguez-Uribeondo J."/>
            <person name="de Bruijn I."/>
            <person name="Tripathy S."/>
            <person name="Jiang R."/>
            <person name="Young S.K."/>
            <person name="Zeng Q."/>
            <person name="Gargeya S."/>
            <person name="Fitzgerald M."/>
            <person name="Haas B."/>
            <person name="Abouelleil A."/>
            <person name="Alvarado L."/>
            <person name="Arachchi H.M."/>
            <person name="Berlin A."/>
            <person name="Chapman S.B."/>
            <person name="Goldberg J."/>
            <person name="Griggs A."/>
            <person name="Gujja S."/>
            <person name="Hansen M."/>
            <person name="Howarth C."/>
            <person name="Imamovic A."/>
            <person name="Larimer J."/>
            <person name="McCowen C."/>
            <person name="Montmayeur A."/>
            <person name="Murphy C."/>
            <person name="Neiman D."/>
            <person name="Pearson M."/>
            <person name="Priest M."/>
            <person name="Roberts A."/>
            <person name="Saif S."/>
            <person name="Shea T."/>
            <person name="Sisk P."/>
            <person name="Sykes S."/>
            <person name="Wortman J."/>
            <person name="Nusbaum C."/>
            <person name="Birren B."/>
        </authorList>
    </citation>
    <scope>NUCLEOTIDE SEQUENCE [LARGE SCALE GENOMIC DNA]</scope>
    <source>
        <strain evidence="3 4">VS20</strain>
    </source>
</reference>
<feature type="domain" description="CFA20" evidence="2">
    <location>
        <begin position="8"/>
        <end position="166"/>
    </location>
</feature>
<keyword evidence="4" id="KW-1185">Reference proteome</keyword>
<feature type="compositionally biased region" description="Polar residues" evidence="1">
    <location>
        <begin position="281"/>
        <end position="292"/>
    </location>
</feature>
<feature type="compositionally biased region" description="Basic and acidic residues" evidence="1">
    <location>
        <begin position="261"/>
        <end position="280"/>
    </location>
</feature>
<gene>
    <name evidence="3" type="ORF">SDRG_09422</name>
</gene>
<dbReference type="Pfam" id="PF05018">
    <property type="entry name" value="CFA20_dom"/>
    <property type="match status" value="1"/>
</dbReference>
<feature type="compositionally biased region" description="Acidic residues" evidence="1">
    <location>
        <begin position="472"/>
        <end position="482"/>
    </location>
</feature>
<feature type="region of interest" description="Disordered" evidence="1">
    <location>
        <begin position="208"/>
        <end position="297"/>
    </location>
</feature>
<evidence type="ECO:0000313" key="4">
    <source>
        <dbReference type="Proteomes" id="UP000030762"/>
    </source>
</evidence>
<feature type="region of interest" description="Disordered" evidence="1">
    <location>
        <begin position="454"/>
        <end position="487"/>
    </location>
</feature>
<dbReference type="AlphaFoldDB" id="T0QDS9"/>
<proteinExistence type="predicted"/>
<name>T0QDS9_SAPDV</name>
<dbReference type="eggNOG" id="KOG3213">
    <property type="taxonomic scope" value="Eukaryota"/>
</dbReference>
<dbReference type="InterPro" id="IPR007714">
    <property type="entry name" value="CFA20_dom"/>
</dbReference>
<dbReference type="OrthoDB" id="10261083at2759"/>
<feature type="compositionally biased region" description="Basic and acidic residues" evidence="1">
    <location>
        <begin position="456"/>
        <end position="471"/>
    </location>
</feature>
<feature type="region of interest" description="Disordered" evidence="1">
    <location>
        <begin position="309"/>
        <end position="347"/>
    </location>
</feature>
<dbReference type="RefSeq" id="XP_008613577.1">
    <property type="nucleotide sequence ID" value="XM_008615355.1"/>
</dbReference>
<dbReference type="EMBL" id="JH767161">
    <property type="protein sequence ID" value="EQC32891.1"/>
    <property type="molecule type" value="Genomic_DNA"/>
</dbReference>
<dbReference type="VEuPathDB" id="FungiDB:SDRG_09422"/>
<dbReference type="PANTHER" id="PTHR12458">
    <property type="entry name" value="ORF PROTEIN"/>
    <property type="match status" value="1"/>
</dbReference>
<evidence type="ECO:0000259" key="2">
    <source>
        <dbReference type="Pfam" id="PF05018"/>
    </source>
</evidence>
<evidence type="ECO:0000313" key="3">
    <source>
        <dbReference type="EMBL" id="EQC32891.1"/>
    </source>
</evidence>
<sequence>MFFQGSDSIELLTASGKDPAAQWKTLGKVRREFDKASKAYLFVLDGPAAATKLSLPKDTKPLGLTHRYVVLQAWLPSGKAISLELGVTDVAGNRRRLLLSTAFRDCAVHQLHAQIPFQQLRRETWMHWTFDVARLVASAFPSQALRTLDSIVLCGSWKLRRIFTMKDPPVSAAAAFASDDEHYVEIPRAFAVLGCAVETFAIPRIAKPAASRPETAPKTKKPTPAPRPHSSACAAKRPSATQNADGGKKPSVLKPPTPQTTERREPTSSHVDRRGSEAVDHSSSLVRSSAPTSGYRPSPSIFDFASLRIPPLHTTPPPKPPGTLSKFASWEDDDDDDAGRGLTSRMQTAMDKPLRVDEVVTPPHDTPLKSDHEERTAMTKETLNQNESRATSVLDNGSEPTATWSARALLEAASSRLGASSPASMDVEYEMMPVPQPASVPLSKVEVPEMPEMPEAADRATSDCHRVRHDDDDGIEQDDDAGSDVSFDMTDELAPAAEETSFDFDNELEESLPVMVHKSFASPAKTPPEPMLSSMEQLLSSARQDPRLKSLLASTDWSAPEPSSMDLLYDPILHCYHDPMTNKYYQLK</sequence>
<dbReference type="Proteomes" id="UP000030762">
    <property type="component" value="Unassembled WGS sequence"/>
</dbReference>
<dbReference type="STRING" id="1156394.T0QDS9"/>
<organism evidence="3 4">
    <name type="scientific">Saprolegnia diclina (strain VS20)</name>
    <dbReference type="NCBI Taxonomy" id="1156394"/>
    <lineage>
        <taxon>Eukaryota</taxon>
        <taxon>Sar</taxon>
        <taxon>Stramenopiles</taxon>
        <taxon>Oomycota</taxon>
        <taxon>Saprolegniomycetes</taxon>
        <taxon>Saprolegniales</taxon>
        <taxon>Saprolegniaceae</taxon>
        <taxon>Saprolegnia</taxon>
    </lineage>
</organism>